<protein>
    <submittedName>
        <fullName evidence="2">Uncharacterized protein</fullName>
    </submittedName>
</protein>
<gene>
    <name evidence="2" type="ORF">SVUK_LOCUS5774</name>
</gene>
<evidence type="ECO:0000256" key="1">
    <source>
        <dbReference type="SAM" id="MobiDB-lite"/>
    </source>
</evidence>
<evidence type="ECO:0000313" key="2">
    <source>
        <dbReference type="EMBL" id="VDM70776.1"/>
    </source>
</evidence>
<dbReference type="EMBL" id="UYYB01017548">
    <property type="protein sequence ID" value="VDM70776.1"/>
    <property type="molecule type" value="Genomic_DNA"/>
</dbReference>
<accession>A0A3P7ILR3</accession>
<name>A0A3P7ILR3_STRVU</name>
<organism evidence="2 3">
    <name type="scientific">Strongylus vulgaris</name>
    <name type="common">Blood worm</name>
    <dbReference type="NCBI Taxonomy" id="40348"/>
    <lineage>
        <taxon>Eukaryota</taxon>
        <taxon>Metazoa</taxon>
        <taxon>Ecdysozoa</taxon>
        <taxon>Nematoda</taxon>
        <taxon>Chromadorea</taxon>
        <taxon>Rhabditida</taxon>
        <taxon>Rhabditina</taxon>
        <taxon>Rhabditomorpha</taxon>
        <taxon>Strongyloidea</taxon>
        <taxon>Strongylidae</taxon>
        <taxon>Strongylus</taxon>
    </lineage>
</organism>
<evidence type="ECO:0000313" key="3">
    <source>
        <dbReference type="Proteomes" id="UP000270094"/>
    </source>
</evidence>
<dbReference type="Proteomes" id="UP000270094">
    <property type="component" value="Unassembled WGS sequence"/>
</dbReference>
<keyword evidence="3" id="KW-1185">Reference proteome</keyword>
<sequence>MSFFLNLLESKVVDDICVFYPLPVGIERSIVLRILNGKTSEFANMSATDLLALESMNDTDLTFTEAEQFYTKQAARWPEHLDMVTIPAILPFPDPKNDKLQDPSQDALLMSLMQRISCEPLKQLPFKTTPLMPPLYPIQPIELGCDDIEELRNRVADVKPAAPGPSKEKTSLHLDKPPTPTIANAAPIQELTEEQMAEFTRRLLDGKSLT</sequence>
<feature type="compositionally biased region" description="Basic and acidic residues" evidence="1">
    <location>
        <begin position="166"/>
        <end position="176"/>
    </location>
</feature>
<dbReference type="OrthoDB" id="5850701at2759"/>
<reference evidence="2 3" key="1">
    <citation type="submission" date="2018-11" db="EMBL/GenBank/DDBJ databases">
        <authorList>
            <consortium name="Pathogen Informatics"/>
        </authorList>
    </citation>
    <scope>NUCLEOTIDE SEQUENCE [LARGE SCALE GENOMIC DNA]</scope>
</reference>
<feature type="region of interest" description="Disordered" evidence="1">
    <location>
        <begin position="158"/>
        <end position="189"/>
    </location>
</feature>
<proteinExistence type="predicted"/>
<dbReference type="AlphaFoldDB" id="A0A3P7ILR3"/>